<evidence type="ECO:0000256" key="3">
    <source>
        <dbReference type="ARBA" id="ARBA00022705"/>
    </source>
</evidence>
<keyword evidence="6" id="KW-0378">Hydrolase</keyword>
<dbReference type="RefSeq" id="WP_330086926.1">
    <property type="nucleotide sequence ID" value="NZ_JAUGZK010000003.1"/>
</dbReference>
<evidence type="ECO:0000256" key="1">
    <source>
        <dbReference type="ARBA" id="ARBA00003293"/>
    </source>
</evidence>
<keyword evidence="5 8" id="KW-0255">Endonuclease</keyword>
<keyword evidence="9" id="KW-1185">Reference proteome</keyword>
<proteinExistence type="inferred from homology"/>
<reference evidence="8 9" key="1">
    <citation type="submission" date="2023-06" db="EMBL/GenBank/DDBJ databases">
        <title>Alkalimonas sp., MEB004 an alkaliphilic bacterium isolated from Lonar Lake, India.</title>
        <authorList>
            <person name="Joshi A."/>
            <person name="Thite S."/>
        </authorList>
    </citation>
    <scope>NUCLEOTIDE SEQUENCE [LARGE SCALE GENOMIC DNA]</scope>
    <source>
        <strain evidence="8 9">MEB004</strain>
    </source>
</reference>
<evidence type="ECO:0000256" key="4">
    <source>
        <dbReference type="ARBA" id="ARBA00022722"/>
    </source>
</evidence>
<dbReference type="Proteomes" id="UP001339167">
    <property type="component" value="Unassembled WGS sequence"/>
</dbReference>
<evidence type="ECO:0000313" key="8">
    <source>
        <dbReference type="EMBL" id="MEE2023571.1"/>
    </source>
</evidence>
<name>A0ABU7JDS7_9GAMM</name>
<organism evidence="8 9">
    <name type="scientific">Alkalimonas mucilaginosa</name>
    <dbReference type="NCBI Taxonomy" id="3057676"/>
    <lineage>
        <taxon>Bacteria</taxon>
        <taxon>Pseudomonadati</taxon>
        <taxon>Pseudomonadota</taxon>
        <taxon>Gammaproteobacteria</taxon>
        <taxon>Alkalimonas</taxon>
    </lineage>
</organism>
<evidence type="ECO:0000256" key="5">
    <source>
        <dbReference type="ARBA" id="ARBA00022759"/>
    </source>
</evidence>
<evidence type="ECO:0000259" key="7">
    <source>
        <dbReference type="Pfam" id="PF05840"/>
    </source>
</evidence>
<evidence type="ECO:0000256" key="6">
    <source>
        <dbReference type="ARBA" id="ARBA00022801"/>
    </source>
</evidence>
<dbReference type="Pfam" id="PF05840">
    <property type="entry name" value="Phage_GPA"/>
    <property type="match status" value="1"/>
</dbReference>
<dbReference type="GO" id="GO:0004519">
    <property type="term" value="F:endonuclease activity"/>
    <property type="evidence" value="ECO:0007669"/>
    <property type="project" value="UniProtKB-KW"/>
</dbReference>
<comment type="caution">
    <text evidence="8">The sequence shown here is derived from an EMBL/GenBank/DDBJ whole genome shotgun (WGS) entry which is preliminary data.</text>
</comment>
<protein>
    <submittedName>
        <fullName evidence="8">Replication endonuclease</fullName>
    </submittedName>
</protein>
<comment type="function">
    <text evidence="1">Possible endonuclease which induces a single-strand cut and initiates DNA replication.</text>
</comment>
<sequence length="659" mass="76055">MMWQQQDLFQIYNRVNHPDHYDVNWMKRRIAGLPSRIRQKLQKVFYTDALTLTARERNTNLRHAADPIRRKIKPLYMALKRFSFGYKSIATKEATRKTAAAIASDIYRALAERAEYAQTQYQHYNDCLADCYSWICQYSLDHHPEVQPPFWSNEQELPEPEFMEVALLKIKCDRWWCRKLLVVRKRYLETLEIVAGNVGQQSPYASKSAVTEWARDQQATQQWAESGELVNQSGQVISLEQALAAGMGDPENMRCELMKRISGLEDYAEEMQLQGLFFTLTAPSKYHPKSKNWNGATPKQAQSYLVDVWGLVRAALGRRNISYFGVRVAEPHKDGCPHWHMLIWCEPSKARQLCRIVKRYWCQEDRHELIARFKHRKALRKQYRKKRQLYGYFKKLGQKVKAPAKSYWPSAPRFTVEKLESSPRDESGKRQGGAAAYIAKYIAKNINAKGVESLVCEETGKVVADIINHVQAWKSRWGIRQFQFQGCDPITVYRELRRVRQSIDAEKLELIRQGAESELFIDFIRAMKEVDCGLAYEVEPMANQYGEAAKRVKGVTVGNVTAWTRSEKWQLRRKACSSVGAADLSWTSGNNCTPRSLGHKFDALGIDAEALALMERGCTVTIGVEKWRIGRFGQIEPAPHLKYANPWDAKNPDFTLIEH</sequence>
<accession>A0ABU7JDS7</accession>
<gene>
    <name evidence="8" type="ORF">QWF21_04875</name>
</gene>
<comment type="similarity">
    <text evidence="2">Belongs to the phage GPA family.</text>
</comment>
<dbReference type="EMBL" id="JAUGZK010000003">
    <property type="protein sequence ID" value="MEE2023571.1"/>
    <property type="molecule type" value="Genomic_DNA"/>
</dbReference>
<evidence type="ECO:0000256" key="2">
    <source>
        <dbReference type="ARBA" id="ARBA00009260"/>
    </source>
</evidence>
<evidence type="ECO:0000313" key="9">
    <source>
        <dbReference type="Proteomes" id="UP001339167"/>
    </source>
</evidence>
<keyword evidence="3" id="KW-0235">DNA replication</keyword>
<dbReference type="InterPro" id="IPR008766">
    <property type="entry name" value="Replication_gene_A-like"/>
</dbReference>
<keyword evidence="4" id="KW-0540">Nuclease</keyword>
<feature type="domain" description="Replication gene A protein-like" evidence="7">
    <location>
        <begin position="96"/>
        <end position="448"/>
    </location>
</feature>